<dbReference type="GO" id="GO:0004132">
    <property type="term" value="F:dCMP deaminase activity"/>
    <property type="evidence" value="ECO:0007669"/>
    <property type="project" value="InterPro"/>
</dbReference>
<dbReference type="PIRSF" id="PIRSF006019">
    <property type="entry name" value="dCMP_deaminase"/>
    <property type="match status" value="1"/>
</dbReference>
<feature type="binding site" evidence="4">
    <location>
        <position position="110"/>
    </location>
    <ligand>
        <name>Zn(2+)</name>
        <dbReference type="ChEBI" id="CHEBI:29105"/>
        <note>catalytic</note>
    </ligand>
</feature>
<dbReference type="Gene3D" id="3.40.140.10">
    <property type="entry name" value="Cytidine Deaminase, domain 2"/>
    <property type="match status" value="1"/>
</dbReference>
<keyword evidence="6" id="KW-0131">Cell cycle</keyword>
<evidence type="ECO:0000256" key="2">
    <source>
        <dbReference type="ARBA" id="ARBA00022801"/>
    </source>
</evidence>
<feature type="binding site" evidence="4">
    <location>
        <position position="113"/>
    </location>
    <ligand>
        <name>Zn(2+)</name>
        <dbReference type="ChEBI" id="CHEBI:29105"/>
        <note>catalytic</note>
    </ligand>
</feature>
<dbReference type="AlphaFoldDB" id="A0A1F6XEP7"/>
<dbReference type="GO" id="GO:0051301">
    <property type="term" value="P:cell division"/>
    <property type="evidence" value="ECO:0007669"/>
    <property type="project" value="UniProtKB-KW"/>
</dbReference>
<dbReference type="EMBL" id="MFVH01000007">
    <property type="protein sequence ID" value="OGI92555.1"/>
    <property type="molecule type" value="Genomic_DNA"/>
</dbReference>
<gene>
    <name evidence="6" type="ORF">A2933_00995</name>
</gene>
<evidence type="ECO:0000313" key="6">
    <source>
        <dbReference type="EMBL" id="OGI92555.1"/>
    </source>
</evidence>
<dbReference type="InterPro" id="IPR035105">
    <property type="entry name" value="Deoxycytidylate_deaminase_dom"/>
</dbReference>
<keyword evidence="4" id="KW-0862">Zinc</keyword>
<dbReference type="Pfam" id="PF00383">
    <property type="entry name" value="dCMP_cyt_deam_1"/>
    <property type="match status" value="1"/>
</dbReference>
<dbReference type="InterPro" id="IPR016473">
    <property type="entry name" value="dCMP_deaminase"/>
</dbReference>
<protein>
    <submittedName>
        <fullName evidence="6">Cell division protein DedD</fullName>
    </submittedName>
</protein>
<dbReference type="GO" id="GO:0005737">
    <property type="term" value="C:cytoplasm"/>
    <property type="evidence" value="ECO:0007669"/>
    <property type="project" value="TreeGrafter"/>
</dbReference>
<proteinExistence type="predicted"/>
<reference evidence="6 7" key="1">
    <citation type="journal article" date="2016" name="Nat. Commun.">
        <title>Thousands of microbial genomes shed light on interconnected biogeochemical processes in an aquifer system.</title>
        <authorList>
            <person name="Anantharaman K."/>
            <person name="Brown C.T."/>
            <person name="Hug L.A."/>
            <person name="Sharon I."/>
            <person name="Castelle C.J."/>
            <person name="Probst A.J."/>
            <person name="Thomas B.C."/>
            <person name="Singh A."/>
            <person name="Wilkins M.J."/>
            <person name="Karaoz U."/>
            <person name="Brodie E.L."/>
            <person name="Williams K.H."/>
            <person name="Hubbard S.S."/>
            <person name="Banfield J.F."/>
        </authorList>
    </citation>
    <scope>NUCLEOTIDE SEQUENCE [LARGE SCALE GENOMIC DNA]</scope>
</reference>
<dbReference type="CDD" id="cd01286">
    <property type="entry name" value="deoxycytidylate_deaminase"/>
    <property type="match status" value="1"/>
</dbReference>
<keyword evidence="4" id="KW-0479">Metal-binding</keyword>
<comment type="caution">
    <text evidence="6">The sequence shown here is derived from an EMBL/GenBank/DDBJ whole genome shotgun (WGS) entry which is preliminary data.</text>
</comment>
<evidence type="ECO:0000259" key="5">
    <source>
        <dbReference type="PROSITE" id="PS51747"/>
    </source>
</evidence>
<feature type="binding site" evidence="4">
    <location>
        <position position="82"/>
    </location>
    <ligand>
        <name>Zn(2+)</name>
        <dbReference type="ChEBI" id="CHEBI:29105"/>
        <note>catalytic</note>
    </ligand>
</feature>
<dbReference type="InterPro" id="IPR015517">
    <property type="entry name" value="dCMP_deaminase-rel"/>
</dbReference>
<dbReference type="GO" id="GO:0006220">
    <property type="term" value="P:pyrimidine nucleotide metabolic process"/>
    <property type="evidence" value="ECO:0007669"/>
    <property type="project" value="InterPro"/>
</dbReference>
<accession>A0A1F6XEP7</accession>
<name>A0A1F6XEP7_9BACT</name>
<evidence type="ECO:0000256" key="1">
    <source>
        <dbReference type="ARBA" id="ARBA00001947"/>
    </source>
</evidence>
<feature type="domain" description="CMP/dCMP-type deaminase" evidence="5">
    <location>
        <begin position="8"/>
        <end position="148"/>
    </location>
</feature>
<sequence length="163" mass="18118">MKKQKRESWDEYFLKMAALVGTRSTCDRGRAGTVIVKDKRLLATGHSGSPIGFLHCDEVGHEMHTVTDENGITSQHCIRTTHSEINAIANAARFGVVVDGAAMYSQMVSCYTCAKAIINAGIKRFVAVRDYHQSKRTKEIFKKAGVKLEIINKEVAKYPNQKS</sequence>
<evidence type="ECO:0000313" key="7">
    <source>
        <dbReference type="Proteomes" id="UP000179381"/>
    </source>
</evidence>
<dbReference type="PROSITE" id="PS51747">
    <property type="entry name" value="CYT_DCMP_DEAMINASES_2"/>
    <property type="match status" value="1"/>
</dbReference>
<dbReference type="PANTHER" id="PTHR11086:SF18">
    <property type="entry name" value="DEOXYCYTIDYLATE DEAMINASE"/>
    <property type="match status" value="1"/>
</dbReference>
<keyword evidence="2" id="KW-0378">Hydrolase</keyword>
<dbReference type="PANTHER" id="PTHR11086">
    <property type="entry name" value="DEOXYCYTIDYLATE DEAMINASE-RELATED"/>
    <property type="match status" value="1"/>
</dbReference>
<dbReference type="InterPro" id="IPR016193">
    <property type="entry name" value="Cytidine_deaminase-like"/>
</dbReference>
<evidence type="ECO:0000256" key="3">
    <source>
        <dbReference type="PIRSR" id="PIRSR006019-1"/>
    </source>
</evidence>
<dbReference type="InterPro" id="IPR002125">
    <property type="entry name" value="CMP_dCMP_dom"/>
</dbReference>
<keyword evidence="6" id="KW-0132">Cell division</keyword>
<dbReference type="SUPFAM" id="SSF53927">
    <property type="entry name" value="Cytidine deaminase-like"/>
    <property type="match status" value="1"/>
</dbReference>
<dbReference type="GO" id="GO:0008270">
    <property type="term" value="F:zinc ion binding"/>
    <property type="evidence" value="ECO:0007669"/>
    <property type="project" value="InterPro"/>
</dbReference>
<dbReference type="Proteomes" id="UP000179381">
    <property type="component" value="Unassembled WGS sequence"/>
</dbReference>
<evidence type="ECO:0000256" key="4">
    <source>
        <dbReference type="PIRSR" id="PIRSR006019-2"/>
    </source>
</evidence>
<comment type="cofactor">
    <cofactor evidence="1 4">
        <name>Zn(2+)</name>
        <dbReference type="ChEBI" id="CHEBI:29105"/>
    </cofactor>
</comment>
<feature type="active site" description="Proton donor" evidence="3">
    <location>
        <position position="84"/>
    </location>
</feature>
<organism evidence="6 7">
    <name type="scientific">Candidatus Nomurabacteria bacterium RIFCSPLOWO2_01_FULL_46_18</name>
    <dbReference type="NCBI Taxonomy" id="1801783"/>
    <lineage>
        <taxon>Bacteria</taxon>
        <taxon>Candidatus Nomuraibacteriota</taxon>
    </lineage>
</organism>